<name>A0ABP1QN20_9HEXA</name>
<dbReference type="Proteomes" id="UP001642540">
    <property type="component" value="Unassembled WGS sequence"/>
</dbReference>
<sequence length="116" mass="12996">MSTTSPFVKSEDALLKSCRLLRISNDIKQMRELNCPDIPDDTGYGPFKTIPLTVREFPAEEHSNYNKIAQRKPTGKRAIVVVEPRTSPEAISSKSIVCMVVMLVLRRISHAMTVPP</sequence>
<protein>
    <submittedName>
        <fullName evidence="1">Uncharacterized protein</fullName>
    </submittedName>
</protein>
<evidence type="ECO:0000313" key="1">
    <source>
        <dbReference type="EMBL" id="CAL8109378.1"/>
    </source>
</evidence>
<comment type="caution">
    <text evidence="1">The sequence shown here is derived from an EMBL/GenBank/DDBJ whole genome shotgun (WGS) entry which is preliminary data.</text>
</comment>
<gene>
    <name evidence="1" type="ORF">ODALV1_LOCUS13308</name>
</gene>
<organism evidence="1 2">
    <name type="scientific">Orchesella dallaii</name>
    <dbReference type="NCBI Taxonomy" id="48710"/>
    <lineage>
        <taxon>Eukaryota</taxon>
        <taxon>Metazoa</taxon>
        <taxon>Ecdysozoa</taxon>
        <taxon>Arthropoda</taxon>
        <taxon>Hexapoda</taxon>
        <taxon>Collembola</taxon>
        <taxon>Entomobryomorpha</taxon>
        <taxon>Entomobryoidea</taxon>
        <taxon>Orchesellidae</taxon>
        <taxon>Orchesellinae</taxon>
        <taxon>Orchesella</taxon>
    </lineage>
</organism>
<dbReference type="EMBL" id="CAXLJM020000041">
    <property type="protein sequence ID" value="CAL8109378.1"/>
    <property type="molecule type" value="Genomic_DNA"/>
</dbReference>
<keyword evidence="2" id="KW-1185">Reference proteome</keyword>
<proteinExistence type="predicted"/>
<accession>A0ABP1QN20</accession>
<reference evidence="1 2" key="1">
    <citation type="submission" date="2024-08" db="EMBL/GenBank/DDBJ databases">
        <authorList>
            <person name="Cucini C."/>
            <person name="Frati F."/>
        </authorList>
    </citation>
    <scope>NUCLEOTIDE SEQUENCE [LARGE SCALE GENOMIC DNA]</scope>
</reference>
<evidence type="ECO:0000313" key="2">
    <source>
        <dbReference type="Proteomes" id="UP001642540"/>
    </source>
</evidence>